<dbReference type="PROSITE" id="PS50901">
    <property type="entry name" value="FTSK"/>
    <property type="match status" value="1"/>
</dbReference>
<keyword evidence="7" id="KW-0159">Chromosome partition</keyword>
<evidence type="ECO:0000313" key="18">
    <source>
        <dbReference type="EMBL" id="MDQ0480143.1"/>
    </source>
</evidence>
<evidence type="ECO:0000256" key="10">
    <source>
        <dbReference type="ARBA" id="ARBA00023125"/>
    </source>
</evidence>
<evidence type="ECO:0000256" key="2">
    <source>
        <dbReference type="ARBA" id="ARBA00006474"/>
    </source>
</evidence>
<dbReference type="InterPro" id="IPR041027">
    <property type="entry name" value="FtsK_alpha"/>
</dbReference>
<feature type="transmembrane region" description="Helical" evidence="16">
    <location>
        <begin position="127"/>
        <end position="146"/>
    </location>
</feature>
<dbReference type="CDD" id="cd01127">
    <property type="entry name" value="TrwB_TraG_TraD_VirD4"/>
    <property type="match status" value="1"/>
</dbReference>
<dbReference type="InterPro" id="IPR027417">
    <property type="entry name" value="P-loop_NTPase"/>
</dbReference>
<dbReference type="PANTHER" id="PTHR22683">
    <property type="entry name" value="SPORULATION PROTEIN RELATED"/>
    <property type="match status" value="1"/>
</dbReference>
<evidence type="ECO:0000256" key="7">
    <source>
        <dbReference type="ARBA" id="ARBA00022829"/>
    </source>
</evidence>
<dbReference type="InterPro" id="IPR018541">
    <property type="entry name" value="Ftsk_gamma"/>
</dbReference>
<dbReference type="PANTHER" id="PTHR22683:SF41">
    <property type="entry name" value="DNA TRANSLOCASE FTSK"/>
    <property type="match status" value="1"/>
</dbReference>
<dbReference type="Gene3D" id="3.30.980.40">
    <property type="match status" value="1"/>
</dbReference>
<keyword evidence="8 15" id="KW-0067">ATP-binding</keyword>
<feature type="transmembrane region" description="Helical" evidence="16">
    <location>
        <begin position="88"/>
        <end position="107"/>
    </location>
</feature>
<dbReference type="Pfam" id="PF09397">
    <property type="entry name" value="FtsK_gamma"/>
    <property type="match status" value="1"/>
</dbReference>
<accession>A0ABU0JVH8</accession>
<evidence type="ECO:0000256" key="8">
    <source>
        <dbReference type="ARBA" id="ARBA00022840"/>
    </source>
</evidence>
<dbReference type="InterPro" id="IPR050206">
    <property type="entry name" value="FtsK/SpoIIIE/SftA"/>
</dbReference>
<keyword evidence="19" id="KW-1185">Reference proteome</keyword>
<keyword evidence="12" id="KW-0131">Cell cycle</keyword>
<gene>
    <name evidence="18" type="ORF">QOZ93_001891</name>
</gene>
<dbReference type="Pfam" id="PF13491">
    <property type="entry name" value="FtsK_4TM"/>
    <property type="match status" value="1"/>
</dbReference>
<evidence type="ECO:0000256" key="11">
    <source>
        <dbReference type="ARBA" id="ARBA00023136"/>
    </source>
</evidence>
<protein>
    <submittedName>
        <fullName evidence="18">S-DNA-T family DNA segregation ATPase FtsK/SpoIIIE</fullName>
    </submittedName>
</protein>
<name>A0ABU0JVH8_HATLI</name>
<dbReference type="SMART" id="SM00843">
    <property type="entry name" value="Ftsk_gamma"/>
    <property type="match status" value="1"/>
</dbReference>
<comment type="function">
    <text evidence="13">Essential cell division protein that coordinates cell division and chromosome segregation. The N-terminus is involved in assembly of the cell-division machinery. The C-terminus functions as a DNA motor that moves dsDNA in an ATP-dependent manner towards the dif recombination site, which is located within the replication terminus region. Required for activation of the Xer recombinase, allowing activation of chromosome unlinking by recombination.</text>
</comment>
<evidence type="ECO:0000256" key="3">
    <source>
        <dbReference type="ARBA" id="ARBA00022475"/>
    </source>
</evidence>
<evidence type="ECO:0000256" key="9">
    <source>
        <dbReference type="ARBA" id="ARBA00022989"/>
    </source>
</evidence>
<evidence type="ECO:0000256" key="16">
    <source>
        <dbReference type="SAM" id="Phobius"/>
    </source>
</evidence>
<dbReference type="Gene3D" id="3.40.50.300">
    <property type="entry name" value="P-loop containing nucleotide triphosphate hydrolases"/>
    <property type="match status" value="1"/>
</dbReference>
<proteinExistence type="inferred from homology"/>
<dbReference type="EMBL" id="JAUSWN010000015">
    <property type="protein sequence ID" value="MDQ0480143.1"/>
    <property type="molecule type" value="Genomic_DNA"/>
</dbReference>
<evidence type="ECO:0000256" key="14">
    <source>
        <dbReference type="ARBA" id="ARBA00025923"/>
    </source>
</evidence>
<evidence type="ECO:0000256" key="4">
    <source>
        <dbReference type="ARBA" id="ARBA00022618"/>
    </source>
</evidence>
<keyword evidence="3" id="KW-1003">Cell membrane</keyword>
<dbReference type="Pfam" id="PF01580">
    <property type="entry name" value="FtsK_SpoIIIE"/>
    <property type="match status" value="1"/>
</dbReference>
<organism evidence="18 19">
    <name type="scientific">Hathewaya limosa</name>
    <name type="common">Clostridium limosum</name>
    <dbReference type="NCBI Taxonomy" id="1536"/>
    <lineage>
        <taxon>Bacteria</taxon>
        <taxon>Bacillati</taxon>
        <taxon>Bacillota</taxon>
        <taxon>Clostridia</taxon>
        <taxon>Eubacteriales</taxon>
        <taxon>Clostridiaceae</taxon>
        <taxon>Hathewaya</taxon>
    </lineage>
</organism>
<comment type="similarity">
    <text evidence="2">Belongs to the FtsK/SpoIIIE/SftA family.</text>
</comment>
<keyword evidence="11 16" id="KW-0472">Membrane</keyword>
<comment type="subunit">
    <text evidence="14">Homohexamer. Forms a ring that surrounds DNA.</text>
</comment>
<keyword evidence="5 16" id="KW-0812">Transmembrane</keyword>
<evidence type="ECO:0000256" key="15">
    <source>
        <dbReference type="PROSITE-ProRule" id="PRU00289"/>
    </source>
</evidence>
<feature type="transmembrane region" description="Helical" evidence="16">
    <location>
        <begin position="153"/>
        <end position="176"/>
    </location>
</feature>
<dbReference type="Proteomes" id="UP001224418">
    <property type="component" value="Unassembled WGS sequence"/>
</dbReference>
<comment type="caution">
    <text evidence="18">The sequence shown here is derived from an EMBL/GenBank/DDBJ whole genome shotgun (WGS) entry which is preliminary data.</text>
</comment>
<dbReference type="InterPro" id="IPR036388">
    <property type="entry name" value="WH-like_DNA-bd_sf"/>
</dbReference>
<dbReference type="Gene3D" id="1.10.10.10">
    <property type="entry name" value="Winged helix-like DNA-binding domain superfamily/Winged helix DNA-binding domain"/>
    <property type="match status" value="1"/>
</dbReference>
<evidence type="ECO:0000256" key="12">
    <source>
        <dbReference type="ARBA" id="ARBA00023306"/>
    </source>
</evidence>
<evidence type="ECO:0000259" key="17">
    <source>
        <dbReference type="PROSITE" id="PS50901"/>
    </source>
</evidence>
<dbReference type="InterPro" id="IPR036390">
    <property type="entry name" value="WH_DNA-bd_sf"/>
</dbReference>
<keyword evidence="10" id="KW-0238">DNA-binding</keyword>
<comment type="subcellular location">
    <subcellularLocation>
        <location evidence="1">Cell membrane</location>
        <topology evidence="1">Multi-pass membrane protein</topology>
    </subcellularLocation>
</comment>
<dbReference type="RefSeq" id="WP_307356018.1">
    <property type="nucleotide sequence ID" value="NZ_BAAACJ010000014.1"/>
</dbReference>
<evidence type="ECO:0000256" key="1">
    <source>
        <dbReference type="ARBA" id="ARBA00004651"/>
    </source>
</evidence>
<keyword evidence="6 15" id="KW-0547">Nucleotide-binding</keyword>
<dbReference type="SUPFAM" id="SSF46785">
    <property type="entry name" value="Winged helix' DNA-binding domain"/>
    <property type="match status" value="1"/>
</dbReference>
<feature type="transmembrane region" description="Helical" evidence="16">
    <location>
        <begin position="52"/>
        <end position="76"/>
    </location>
</feature>
<feature type="binding site" evidence="15">
    <location>
        <begin position="449"/>
        <end position="456"/>
    </location>
    <ligand>
        <name>ATP</name>
        <dbReference type="ChEBI" id="CHEBI:30616"/>
    </ligand>
</feature>
<reference evidence="18 19" key="1">
    <citation type="submission" date="2023-07" db="EMBL/GenBank/DDBJ databases">
        <title>Genomic Encyclopedia of Type Strains, Phase IV (KMG-IV): sequencing the most valuable type-strain genomes for metagenomic binning, comparative biology and taxonomic classification.</title>
        <authorList>
            <person name="Goeker M."/>
        </authorList>
    </citation>
    <scope>NUCLEOTIDE SEQUENCE [LARGE SCALE GENOMIC DNA]</scope>
    <source>
        <strain evidence="18 19">DSM 1400</strain>
    </source>
</reference>
<keyword evidence="9 16" id="KW-1133">Transmembrane helix</keyword>
<dbReference type="Pfam" id="PF17854">
    <property type="entry name" value="FtsK_alpha"/>
    <property type="match status" value="1"/>
</dbReference>
<feature type="domain" description="FtsK" evidence="17">
    <location>
        <begin position="432"/>
        <end position="622"/>
    </location>
</feature>
<dbReference type="InterPro" id="IPR025199">
    <property type="entry name" value="FtsK_4TM"/>
</dbReference>
<dbReference type="SMART" id="SM00382">
    <property type="entry name" value="AAA"/>
    <property type="match status" value="1"/>
</dbReference>
<feature type="transmembrane region" description="Helical" evidence="16">
    <location>
        <begin position="20"/>
        <end position="37"/>
    </location>
</feature>
<keyword evidence="4" id="KW-0132">Cell division</keyword>
<evidence type="ECO:0000256" key="13">
    <source>
        <dbReference type="ARBA" id="ARBA00024986"/>
    </source>
</evidence>
<dbReference type="SUPFAM" id="SSF52540">
    <property type="entry name" value="P-loop containing nucleoside triphosphate hydrolases"/>
    <property type="match status" value="1"/>
</dbReference>
<dbReference type="InterPro" id="IPR002543">
    <property type="entry name" value="FtsK_dom"/>
</dbReference>
<sequence>MAKSKKAKITKENKDIKGIILIAVGVLMLFSLISIFFQDSSPGIIGKFIRNVLFTFLGVGAYILPFVLFFIGKCFIVKKGKIEFNTRFYSIVTTIINTLVLIQMVKLNKFASENILDTFSNFYNSNTIIHGGFLSYILIAPVKFLIGNVGVYVICICVYIINAIILFDLSIGDVFINFKGNVKSKKKNIKNKLQKPEKIKIVDDTEQPIESDNELEKDVNRLKLMNFLKSTDGEKTANEPLVKQSISVDILDSNDDIVNSTNKKIVSKDTGEQSFENEIEKNISMAKENEFNIQYRIPPIDLLKENDALKNKRGDKKELLNNATKLQNTLSSFGVSASVTQVTKGPSVTRFEIQPETGVKVSKIVNLSDDIALNLAAPGIRMEAPIPGKAAIGIEVPNENLTPVFLREIIESEEYIKSTKNISFALGKDIGGNSVVADLSKMPHLLVAGATGSGKSVCINTLIVSLLYKYSPKEVNLLLIDPKVVELSIYNGIPHLLIPVVTDPKKAAGALNWAVTEMTRRYNLFAENGVRNIEGYNKLKEGQEDEKLSYQVIIIDELADLMMVCPKDVEDYIARLAQMARAAGMHLVIATQRPSVDVITGMIKANIPSRISFAVSSQIDSRTILDSSGAEKLLGKGDMLFYPVGAPKPVRIQGAFISEKEVENIVEFIKSQSEEVKYDEDIIEQIHANAEGGTAVNNDEEVDPILKEAINFVVESGYASTSMLQRKFKIGYNRAARIIDSMEERNIISGRNGSKPRDVLITLADLEHI</sequence>
<evidence type="ECO:0000313" key="19">
    <source>
        <dbReference type="Proteomes" id="UP001224418"/>
    </source>
</evidence>
<evidence type="ECO:0000256" key="5">
    <source>
        <dbReference type="ARBA" id="ARBA00022692"/>
    </source>
</evidence>
<dbReference type="InterPro" id="IPR003593">
    <property type="entry name" value="AAA+_ATPase"/>
</dbReference>
<evidence type="ECO:0000256" key="6">
    <source>
        <dbReference type="ARBA" id="ARBA00022741"/>
    </source>
</evidence>